<feature type="compositionally biased region" description="Acidic residues" evidence="1">
    <location>
        <begin position="39"/>
        <end position="65"/>
    </location>
</feature>
<reference evidence="2 3" key="1">
    <citation type="journal article" date="2021" name="BMC Genomics">
        <title>Datura genome reveals duplications of psychoactive alkaloid biosynthetic genes and high mutation rate following tissue culture.</title>
        <authorList>
            <person name="Rajewski A."/>
            <person name="Carter-House D."/>
            <person name="Stajich J."/>
            <person name="Litt A."/>
        </authorList>
    </citation>
    <scope>NUCLEOTIDE SEQUENCE [LARGE SCALE GENOMIC DNA]</scope>
    <source>
        <strain evidence="2">AR-01</strain>
    </source>
</reference>
<accession>A0ABS8WHG7</accession>
<organism evidence="2 3">
    <name type="scientific">Datura stramonium</name>
    <name type="common">Jimsonweed</name>
    <name type="synonym">Common thornapple</name>
    <dbReference type="NCBI Taxonomy" id="4076"/>
    <lineage>
        <taxon>Eukaryota</taxon>
        <taxon>Viridiplantae</taxon>
        <taxon>Streptophyta</taxon>
        <taxon>Embryophyta</taxon>
        <taxon>Tracheophyta</taxon>
        <taxon>Spermatophyta</taxon>
        <taxon>Magnoliopsida</taxon>
        <taxon>eudicotyledons</taxon>
        <taxon>Gunneridae</taxon>
        <taxon>Pentapetalae</taxon>
        <taxon>asterids</taxon>
        <taxon>lamiids</taxon>
        <taxon>Solanales</taxon>
        <taxon>Solanaceae</taxon>
        <taxon>Solanoideae</taxon>
        <taxon>Datureae</taxon>
        <taxon>Datura</taxon>
    </lineage>
</organism>
<name>A0ABS8WHG7_DATST</name>
<feature type="non-terminal residue" evidence="2">
    <location>
        <position position="158"/>
    </location>
</feature>
<evidence type="ECO:0000256" key="1">
    <source>
        <dbReference type="SAM" id="MobiDB-lite"/>
    </source>
</evidence>
<dbReference type="EMBL" id="JACEIK010006890">
    <property type="protein sequence ID" value="MCE3049454.1"/>
    <property type="molecule type" value="Genomic_DNA"/>
</dbReference>
<comment type="caution">
    <text evidence="2">The sequence shown here is derived from an EMBL/GenBank/DDBJ whole genome shotgun (WGS) entry which is preliminary data.</text>
</comment>
<evidence type="ECO:0000313" key="3">
    <source>
        <dbReference type="Proteomes" id="UP000823775"/>
    </source>
</evidence>
<evidence type="ECO:0000313" key="2">
    <source>
        <dbReference type="EMBL" id="MCE3049454.1"/>
    </source>
</evidence>
<dbReference type="Proteomes" id="UP000823775">
    <property type="component" value="Unassembled WGS sequence"/>
</dbReference>
<proteinExistence type="predicted"/>
<feature type="region of interest" description="Disordered" evidence="1">
    <location>
        <begin position="23"/>
        <end position="88"/>
    </location>
</feature>
<gene>
    <name evidence="2" type="ORF">HAX54_044842</name>
</gene>
<protein>
    <submittedName>
        <fullName evidence="2">Uncharacterized protein</fullName>
    </submittedName>
</protein>
<sequence length="158" mass="18301">MVNDSALMRNGVLTKSIETNLKSNSLGVDIGGSDLNDINSDEEFDEDFDEYSEGMPDEDDSDVDEELRGFREKQRHKKREEHKNKEKSVAQEIELWEVDINKCFEDFQQRKADRYIGKLAEEEEYLDNSNVGSDDSKNELDFQAEIGVDLLARRRSKK</sequence>
<keyword evidence="3" id="KW-1185">Reference proteome</keyword>